<dbReference type="InterPro" id="IPR001810">
    <property type="entry name" value="F-box_dom"/>
</dbReference>
<dbReference type="PROSITE" id="PS50181">
    <property type="entry name" value="FBOX"/>
    <property type="match status" value="1"/>
</dbReference>
<reference evidence="3 4" key="1">
    <citation type="journal article" date="2021" name="Nat. Commun.">
        <title>Incipient diploidization of the medicinal plant Perilla within 10,000 years.</title>
        <authorList>
            <person name="Zhang Y."/>
            <person name="Shen Q."/>
            <person name="Leng L."/>
            <person name="Zhang D."/>
            <person name="Chen S."/>
            <person name="Shi Y."/>
            <person name="Ning Z."/>
            <person name="Chen S."/>
        </authorList>
    </citation>
    <scope>NUCLEOTIDE SEQUENCE [LARGE SCALE GENOMIC DNA]</scope>
    <source>
        <strain evidence="4">cv. PC099</strain>
    </source>
</reference>
<sequence>MADHQEQGSSPNEAILFVLTYLPLFELLLITRVCRSLRDAVKNDTLPWLKIVVDRPLNRHLSDDRLVEVASRAQPRLQLLLLINCLNITDDGLFRVIANNPRITKLHVPGCTSLTPGGMVRAVQLLTKDNHRLQSLKISGIYGVRKEDLHTLRGLIKHKRSKTFIHDYYKFSTMKQIETDSSIDVDICPKCNEVRMVFDCPRLLCEKQQQKAGAGECRGCESCIMRCVECGVCLKGIQELEEASCADAMCLECWLKLPKCNFCNKPYCSKHVHQQHTVSESTGFICATCHSKFN</sequence>
<gene>
    <name evidence="3" type="ORF">C2S53_005843</name>
</gene>
<dbReference type="PANTHER" id="PTHR13382">
    <property type="entry name" value="MITOCHONDRIAL ATP SYNTHASE COUPLING FACTOR B"/>
    <property type="match status" value="1"/>
</dbReference>
<dbReference type="EMBL" id="SDAM02000091">
    <property type="protein sequence ID" value="KAH6830919.1"/>
    <property type="molecule type" value="Genomic_DNA"/>
</dbReference>
<dbReference type="PANTHER" id="PTHR13382:SF16">
    <property type="entry name" value="F-BOX PROTEIN SKIP28"/>
    <property type="match status" value="1"/>
</dbReference>
<name>A0AAD4P8J0_PERFH</name>
<keyword evidence="4" id="KW-1185">Reference proteome</keyword>
<keyword evidence="1" id="KW-1133">Transmembrane helix</keyword>
<dbReference type="GO" id="GO:0005737">
    <property type="term" value="C:cytoplasm"/>
    <property type="evidence" value="ECO:0007669"/>
    <property type="project" value="TreeGrafter"/>
</dbReference>
<evidence type="ECO:0000313" key="4">
    <source>
        <dbReference type="Proteomes" id="UP001190926"/>
    </source>
</evidence>
<dbReference type="Proteomes" id="UP001190926">
    <property type="component" value="Unassembled WGS sequence"/>
</dbReference>
<organism evidence="3 4">
    <name type="scientific">Perilla frutescens var. hirtella</name>
    <name type="common">Perilla citriodora</name>
    <name type="synonym">Perilla setoyensis</name>
    <dbReference type="NCBI Taxonomy" id="608512"/>
    <lineage>
        <taxon>Eukaryota</taxon>
        <taxon>Viridiplantae</taxon>
        <taxon>Streptophyta</taxon>
        <taxon>Embryophyta</taxon>
        <taxon>Tracheophyta</taxon>
        <taxon>Spermatophyta</taxon>
        <taxon>Magnoliopsida</taxon>
        <taxon>eudicotyledons</taxon>
        <taxon>Gunneridae</taxon>
        <taxon>Pentapetalae</taxon>
        <taxon>asterids</taxon>
        <taxon>lamiids</taxon>
        <taxon>Lamiales</taxon>
        <taxon>Lamiaceae</taxon>
        <taxon>Nepetoideae</taxon>
        <taxon>Elsholtzieae</taxon>
        <taxon>Perilla</taxon>
    </lineage>
</organism>
<proteinExistence type="predicted"/>
<dbReference type="Gene3D" id="3.80.10.10">
    <property type="entry name" value="Ribonuclease Inhibitor"/>
    <property type="match status" value="1"/>
</dbReference>
<keyword evidence="1" id="KW-0812">Transmembrane</keyword>
<dbReference type="SUPFAM" id="SSF81383">
    <property type="entry name" value="F-box domain"/>
    <property type="match status" value="1"/>
</dbReference>
<keyword evidence="1" id="KW-0472">Membrane</keyword>
<feature type="transmembrane region" description="Helical" evidence="1">
    <location>
        <begin position="14"/>
        <end position="34"/>
    </location>
</feature>
<evidence type="ECO:0000259" key="2">
    <source>
        <dbReference type="PROSITE" id="PS50181"/>
    </source>
</evidence>
<accession>A0AAD4P8J0</accession>
<dbReference type="AlphaFoldDB" id="A0AAD4P8J0"/>
<protein>
    <recommendedName>
        <fullName evidence="2">F-box domain-containing protein</fullName>
    </recommendedName>
</protein>
<dbReference type="InterPro" id="IPR050648">
    <property type="entry name" value="F-box_LRR-repeat"/>
</dbReference>
<feature type="domain" description="F-box" evidence="2">
    <location>
        <begin position="11"/>
        <end position="51"/>
    </location>
</feature>
<dbReference type="SUPFAM" id="SSF52047">
    <property type="entry name" value="RNI-like"/>
    <property type="match status" value="1"/>
</dbReference>
<comment type="caution">
    <text evidence="3">The sequence shown here is derived from an EMBL/GenBank/DDBJ whole genome shotgun (WGS) entry which is preliminary data.</text>
</comment>
<evidence type="ECO:0000313" key="3">
    <source>
        <dbReference type="EMBL" id="KAH6830919.1"/>
    </source>
</evidence>
<dbReference type="InterPro" id="IPR036047">
    <property type="entry name" value="F-box-like_dom_sf"/>
</dbReference>
<dbReference type="InterPro" id="IPR032675">
    <property type="entry name" value="LRR_dom_sf"/>
</dbReference>
<evidence type="ECO:0000256" key="1">
    <source>
        <dbReference type="SAM" id="Phobius"/>
    </source>
</evidence>
<dbReference type="Pfam" id="PF00646">
    <property type="entry name" value="F-box"/>
    <property type="match status" value="1"/>
</dbReference>